<evidence type="ECO:0000259" key="2">
    <source>
        <dbReference type="SMART" id="SM00717"/>
    </source>
</evidence>
<evidence type="ECO:0000313" key="3">
    <source>
        <dbReference type="EMBL" id="KAK8870946.1"/>
    </source>
</evidence>
<sequence>MNRNQAPIRQENYPYYQYVGAQQPIIPQGYIQNGSFYPVMQPMIMPLFQIQQNSNPNNKHQQQMISQQQQHQQQQPNAVIVHKKPTYTNVISSKPTFRPWTPEEDKHIMDMVKLNGLAFDIIARTLHDRSVLDVQKRYHELNNRFALPIPSIQARPMGAYYDDFDSNNENKEDNSSCFFKHVSYGVANNNGNFGNINRASHPSINQFPEDFAYIFSEVENDDSNNRNCCILQFASPDNEFNC</sequence>
<name>A0ABR2IZA0_9EUKA</name>
<protein>
    <recommendedName>
        <fullName evidence="2">Myb-like domain-containing protein</fullName>
    </recommendedName>
</protein>
<evidence type="ECO:0000256" key="1">
    <source>
        <dbReference type="SAM" id="MobiDB-lite"/>
    </source>
</evidence>
<dbReference type="Pfam" id="PF00249">
    <property type="entry name" value="Myb_DNA-binding"/>
    <property type="match status" value="1"/>
</dbReference>
<comment type="caution">
    <text evidence="3">The sequence shown here is derived from an EMBL/GenBank/DDBJ whole genome shotgun (WGS) entry which is preliminary data.</text>
</comment>
<dbReference type="CDD" id="cd00167">
    <property type="entry name" value="SANT"/>
    <property type="match status" value="1"/>
</dbReference>
<gene>
    <name evidence="3" type="ORF">M9Y10_008859</name>
</gene>
<feature type="compositionally biased region" description="Low complexity" evidence="1">
    <location>
        <begin position="61"/>
        <end position="73"/>
    </location>
</feature>
<dbReference type="EMBL" id="JAPFFF010000014">
    <property type="protein sequence ID" value="KAK8870946.1"/>
    <property type="molecule type" value="Genomic_DNA"/>
</dbReference>
<organism evidence="3 4">
    <name type="scientific">Tritrichomonas musculus</name>
    <dbReference type="NCBI Taxonomy" id="1915356"/>
    <lineage>
        <taxon>Eukaryota</taxon>
        <taxon>Metamonada</taxon>
        <taxon>Parabasalia</taxon>
        <taxon>Tritrichomonadida</taxon>
        <taxon>Tritrichomonadidae</taxon>
        <taxon>Tritrichomonas</taxon>
    </lineage>
</organism>
<proteinExistence type="predicted"/>
<dbReference type="SUPFAM" id="SSF46689">
    <property type="entry name" value="Homeodomain-like"/>
    <property type="match status" value="1"/>
</dbReference>
<feature type="region of interest" description="Disordered" evidence="1">
    <location>
        <begin position="53"/>
        <end position="73"/>
    </location>
</feature>
<dbReference type="Gene3D" id="1.10.10.60">
    <property type="entry name" value="Homeodomain-like"/>
    <property type="match status" value="1"/>
</dbReference>
<dbReference type="SMART" id="SM00717">
    <property type="entry name" value="SANT"/>
    <property type="match status" value="1"/>
</dbReference>
<keyword evidence="4" id="KW-1185">Reference proteome</keyword>
<dbReference type="Proteomes" id="UP001470230">
    <property type="component" value="Unassembled WGS sequence"/>
</dbReference>
<reference evidence="3 4" key="1">
    <citation type="submission" date="2024-04" db="EMBL/GenBank/DDBJ databases">
        <title>Tritrichomonas musculus Genome.</title>
        <authorList>
            <person name="Alves-Ferreira E."/>
            <person name="Grigg M."/>
            <person name="Lorenzi H."/>
            <person name="Galac M."/>
        </authorList>
    </citation>
    <scope>NUCLEOTIDE SEQUENCE [LARGE SCALE GENOMIC DNA]</scope>
    <source>
        <strain evidence="3 4">EAF2021</strain>
    </source>
</reference>
<dbReference type="InterPro" id="IPR009057">
    <property type="entry name" value="Homeodomain-like_sf"/>
</dbReference>
<feature type="domain" description="Myb-like" evidence="2">
    <location>
        <begin position="96"/>
        <end position="144"/>
    </location>
</feature>
<accession>A0ABR2IZA0</accession>
<dbReference type="InterPro" id="IPR001005">
    <property type="entry name" value="SANT/Myb"/>
</dbReference>
<evidence type="ECO:0000313" key="4">
    <source>
        <dbReference type="Proteomes" id="UP001470230"/>
    </source>
</evidence>